<dbReference type="InterPro" id="IPR004045">
    <property type="entry name" value="Glutathione_S-Trfase_N"/>
</dbReference>
<evidence type="ECO:0000256" key="2">
    <source>
        <dbReference type="ARBA" id="ARBA00011067"/>
    </source>
</evidence>
<evidence type="ECO:0000256" key="16">
    <source>
        <dbReference type="PIRSR" id="PIRSR015753-3"/>
    </source>
</evidence>
<evidence type="ECO:0000259" key="17">
    <source>
        <dbReference type="PROSITE" id="PS50405"/>
    </source>
</evidence>
<evidence type="ECO:0000256" key="11">
    <source>
        <dbReference type="ARBA" id="ARBA00049544"/>
    </source>
</evidence>
<dbReference type="PANTHER" id="PTHR32419:SF6">
    <property type="entry name" value="GLUTATHIONE S-TRANSFERASE OMEGA-LIKE 1-RELATED"/>
    <property type="match status" value="1"/>
</dbReference>
<dbReference type="Pfam" id="PF13409">
    <property type="entry name" value="GST_N_2"/>
    <property type="match status" value="1"/>
</dbReference>
<dbReference type="Pfam" id="PF13410">
    <property type="entry name" value="GST_C_2"/>
    <property type="match status" value="1"/>
</dbReference>
<evidence type="ECO:0000256" key="14">
    <source>
        <dbReference type="PIRSR" id="PIRSR015753-1"/>
    </source>
</evidence>
<comment type="catalytic activity">
    <reaction evidence="11">
        <text>L-dehydroascorbate + 2 glutathione = glutathione disulfide + L-ascorbate</text>
        <dbReference type="Rhea" id="RHEA:24424"/>
        <dbReference type="ChEBI" id="CHEBI:38290"/>
        <dbReference type="ChEBI" id="CHEBI:57925"/>
        <dbReference type="ChEBI" id="CHEBI:58297"/>
        <dbReference type="ChEBI" id="CHEBI:58539"/>
        <dbReference type="EC" id="1.8.5.1"/>
    </reaction>
</comment>
<gene>
    <name evidence="18" type="ORF">CNMCM5793_001461</name>
    <name evidence="19" type="ORF">CNMCM6106_009533</name>
</gene>
<dbReference type="EMBL" id="JACBAF010002224">
    <property type="protein sequence ID" value="KAF7162712.1"/>
    <property type="molecule type" value="Genomic_DNA"/>
</dbReference>
<feature type="binding site" evidence="15">
    <location>
        <begin position="141"/>
        <end position="142"/>
    </location>
    <ligand>
        <name>glutathione</name>
        <dbReference type="ChEBI" id="CHEBI:57925"/>
    </ligand>
</feature>
<evidence type="ECO:0000256" key="12">
    <source>
        <dbReference type="ARBA" id="ARBA00055859"/>
    </source>
</evidence>
<dbReference type="GO" id="GO:0045174">
    <property type="term" value="F:glutathione dehydrogenase (ascorbate) activity"/>
    <property type="evidence" value="ECO:0007669"/>
    <property type="project" value="UniProtKB-EC"/>
</dbReference>
<organism evidence="19 21">
    <name type="scientific">Aspergillus hiratsukae</name>
    <dbReference type="NCBI Taxonomy" id="1194566"/>
    <lineage>
        <taxon>Eukaryota</taxon>
        <taxon>Fungi</taxon>
        <taxon>Dikarya</taxon>
        <taxon>Ascomycota</taxon>
        <taxon>Pezizomycotina</taxon>
        <taxon>Eurotiomycetes</taxon>
        <taxon>Eurotiomycetidae</taxon>
        <taxon>Eurotiales</taxon>
        <taxon>Aspergillaceae</taxon>
        <taxon>Aspergillus</taxon>
        <taxon>Aspergillus subgen. Fumigati</taxon>
    </lineage>
</organism>
<feature type="site" description="Lowers pKa of active site Cys" evidence="16">
    <location>
        <position position="252"/>
    </location>
</feature>
<dbReference type="SFLD" id="SFLDG01206">
    <property type="entry name" value="Xi.1"/>
    <property type="match status" value="1"/>
</dbReference>
<evidence type="ECO:0000256" key="3">
    <source>
        <dbReference type="ARBA" id="ARBA00012436"/>
    </source>
</evidence>
<dbReference type="InterPro" id="IPR040079">
    <property type="entry name" value="Glutathione_S-Trfase"/>
</dbReference>
<dbReference type="InterPro" id="IPR047047">
    <property type="entry name" value="GST_Omega-like_C"/>
</dbReference>
<dbReference type="Proteomes" id="UP000630445">
    <property type="component" value="Unassembled WGS sequence"/>
</dbReference>
<dbReference type="InterPro" id="IPR010987">
    <property type="entry name" value="Glutathione-S-Trfase_C-like"/>
</dbReference>
<dbReference type="InterPro" id="IPR036249">
    <property type="entry name" value="Thioredoxin-like_sf"/>
</dbReference>
<evidence type="ECO:0000256" key="1">
    <source>
        <dbReference type="ARBA" id="ARBA00004496"/>
    </source>
</evidence>
<comment type="caution">
    <text evidence="19">The sequence shown here is derived from an EMBL/GenBank/DDBJ whole genome shotgun (WGS) entry which is preliminary data.</text>
</comment>
<dbReference type="SUPFAM" id="SSF47616">
    <property type="entry name" value="GST C-terminal domain-like"/>
    <property type="match status" value="1"/>
</dbReference>
<evidence type="ECO:0000313" key="20">
    <source>
        <dbReference type="Proteomes" id="UP000630445"/>
    </source>
</evidence>
<comment type="catalytic activity">
    <reaction evidence="10">
        <text>RX + glutathione = an S-substituted glutathione + a halide anion + H(+)</text>
        <dbReference type="Rhea" id="RHEA:16437"/>
        <dbReference type="ChEBI" id="CHEBI:15378"/>
        <dbReference type="ChEBI" id="CHEBI:16042"/>
        <dbReference type="ChEBI" id="CHEBI:17792"/>
        <dbReference type="ChEBI" id="CHEBI:57925"/>
        <dbReference type="ChEBI" id="CHEBI:90779"/>
        <dbReference type="EC" id="2.5.1.18"/>
    </reaction>
</comment>
<evidence type="ECO:0000256" key="6">
    <source>
        <dbReference type="ARBA" id="ARBA00022679"/>
    </source>
</evidence>
<comment type="similarity">
    <text evidence="2">Belongs to the GST superfamily. Omega family.</text>
</comment>
<feature type="binding site" evidence="15">
    <location>
        <begin position="123"/>
        <end position="126"/>
    </location>
    <ligand>
        <name>glutathione</name>
        <dbReference type="ChEBI" id="CHEBI:57925"/>
    </ligand>
</feature>
<dbReference type="EC" id="2.5.1.18" evidence="4"/>
<sequence>MASGNTGKITDWVNPNDKSGEFKRQQSIFRNFISREPGAQFPPEKDRYHLYVSYACPWAHRTLITRKLKGLEDIISFTSVHWHLGEMADEKLPGENTTPDPLHSDVTHLRQIYFSNDPDYNGRFTVPVLFDKKTQRIVSNESAEIIRMFYYEFDDLLPEKYKNVDLYPPALRSEIDAVNDWTYNDVNNGVYKSGFATTQEAYEKAVTTLFASLDRIEAHLSKDANSPYFFGSSITEIDIRLYTTIIRFDPVYVQHFKCNIRDIRSGYPAIHRWVRRLYWNIPAFRETTDFEHIKKHYTKSHKQINQFAITPVGPVPDILPKEEEVAAVSARQ</sequence>
<evidence type="ECO:0000313" key="19">
    <source>
        <dbReference type="EMBL" id="KAF7162712.1"/>
    </source>
</evidence>
<dbReference type="InterPro" id="IPR016639">
    <property type="entry name" value="GST_Omega/GSH"/>
</dbReference>
<feature type="active site" description="Proton donor/acceptor" evidence="14">
    <location>
        <position position="191"/>
    </location>
</feature>
<accession>A0A8H6PYW6</accession>
<proteinExistence type="inferred from homology"/>
<dbReference type="PANTHER" id="PTHR32419">
    <property type="entry name" value="GLUTATHIONYL-HYDROQUINONE REDUCTASE"/>
    <property type="match status" value="1"/>
</dbReference>
<keyword evidence="6" id="KW-0808">Transferase</keyword>
<keyword evidence="20" id="KW-1185">Reference proteome</keyword>
<evidence type="ECO:0000256" key="9">
    <source>
        <dbReference type="ARBA" id="ARBA00032186"/>
    </source>
</evidence>
<evidence type="ECO:0000313" key="21">
    <source>
        <dbReference type="Proteomes" id="UP000662466"/>
    </source>
</evidence>
<dbReference type="OrthoDB" id="2309723at2759"/>
<feature type="domain" description="GST C-terminal" evidence="17">
    <location>
        <begin position="168"/>
        <end position="297"/>
    </location>
</feature>
<dbReference type="PROSITE" id="PS50405">
    <property type="entry name" value="GST_CTER"/>
    <property type="match status" value="1"/>
</dbReference>
<dbReference type="EMBL" id="JACBAD010001989">
    <property type="protein sequence ID" value="KAF7125283.1"/>
    <property type="molecule type" value="Genomic_DNA"/>
</dbReference>
<keyword evidence="8" id="KW-0961">Cell wall biogenesis/degradation</keyword>
<reference evidence="19" key="1">
    <citation type="submission" date="2020-06" db="EMBL/GenBank/DDBJ databases">
        <title>Draft genome sequences of strains closely related to Aspergillus parafelis and Aspergillus hiratsukae.</title>
        <authorList>
            <person name="Dos Santos R.A.C."/>
            <person name="Rivero-Menendez O."/>
            <person name="Steenwyk J.L."/>
            <person name="Mead M.E."/>
            <person name="Goldman G.H."/>
            <person name="Alastruey-Izquierdo A."/>
            <person name="Rokas A."/>
        </authorList>
    </citation>
    <scope>NUCLEOTIDE SEQUENCE</scope>
    <source>
        <strain evidence="18">CNM-CM5793</strain>
        <strain evidence="19">CNM-CM6106</strain>
    </source>
</reference>
<dbReference type="Gene3D" id="3.40.30.10">
    <property type="entry name" value="Glutaredoxin"/>
    <property type="match status" value="1"/>
</dbReference>
<dbReference type="FunFam" id="3.40.30.10:FF:000162">
    <property type="entry name" value="Glutathione S-transferase Gst3"/>
    <property type="match status" value="1"/>
</dbReference>
<keyword evidence="7" id="KW-0560">Oxidoreductase</keyword>
<dbReference type="EC" id="1.8.5.1" evidence="3"/>
<dbReference type="GO" id="GO:0004364">
    <property type="term" value="F:glutathione transferase activity"/>
    <property type="evidence" value="ECO:0007669"/>
    <property type="project" value="UniProtKB-EC"/>
</dbReference>
<dbReference type="AlphaFoldDB" id="A0A8H6PYW6"/>
<comment type="subcellular location">
    <subcellularLocation>
        <location evidence="1">Cytoplasm</location>
    </subcellularLocation>
</comment>
<protein>
    <recommendedName>
        <fullName evidence="13">Glutathione S-transferase omega-like 2</fullName>
        <ecNumber evidence="3">1.8.5.1</ecNumber>
        <ecNumber evidence="4">2.5.1.18</ecNumber>
    </recommendedName>
    <alternativeName>
        <fullName evidence="9">Glutathione-dependent dehydroascorbate reductase</fullName>
    </alternativeName>
</protein>
<dbReference type="SFLD" id="SFLDS00019">
    <property type="entry name" value="Glutathione_Transferase_(cytos"/>
    <property type="match status" value="1"/>
</dbReference>
<dbReference type="GO" id="GO:0071555">
    <property type="term" value="P:cell wall organization"/>
    <property type="evidence" value="ECO:0007669"/>
    <property type="project" value="UniProtKB-KW"/>
</dbReference>
<dbReference type="CDD" id="cd03190">
    <property type="entry name" value="GST_C_Omega_like"/>
    <property type="match status" value="1"/>
</dbReference>
<evidence type="ECO:0000313" key="18">
    <source>
        <dbReference type="EMBL" id="KAF7125283.1"/>
    </source>
</evidence>
<evidence type="ECO:0000256" key="8">
    <source>
        <dbReference type="ARBA" id="ARBA00023316"/>
    </source>
</evidence>
<evidence type="ECO:0000256" key="10">
    <source>
        <dbReference type="ARBA" id="ARBA00047960"/>
    </source>
</evidence>
<keyword evidence="5" id="KW-0963">Cytoplasm</keyword>
<name>A0A8H6PYW6_9EURO</name>
<evidence type="ECO:0000256" key="5">
    <source>
        <dbReference type="ARBA" id="ARBA00022490"/>
    </source>
</evidence>
<dbReference type="FunFam" id="1.20.1050.10:FF:000038">
    <property type="entry name" value="Glutathione S-transferase omega-like 2"/>
    <property type="match status" value="1"/>
</dbReference>
<evidence type="ECO:0000256" key="7">
    <source>
        <dbReference type="ARBA" id="ARBA00023002"/>
    </source>
</evidence>
<dbReference type="SFLD" id="SFLDG01148">
    <property type="entry name" value="Xi_(cytGST)"/>
    <property type="match status" value="1"/>
</dbReference>
<dbReference type="PIRSF" id="PIRSF015753">
    <property type="entry name" value="GST"/>
    <property type="match status" value="1"/>
</dbReference>
<evidence type="ECO:0000256" key="4">
    <source>
        <dbReference type="ARBA" id="ARBA00012452"/>
    </source>
</evidence>
<evidence type="ECO:0000256" key="13">
    <source>
        <dbReference type="ARBA" id="ARBA00070045"/>
    </source>
</evidence>
<dbReference type="Proteomes" id="UP000662466">
    <property type="component" value="Unassembled WGS sequence"/>
</dbReference>
<feature type="site" description="Lowers pKa of active site Cys" evidence="16">
    <location>
        <position position="297"/>
    </location>
</feature>
<feature type="active site" description="Nucleophile" evidence="14">
    <location>
        <position position="56"/>
    </location>
</feature>
<dbReference type="GO" id="GO:0005737">
    <property type="term" value="C:cytoplasm"/>
    <property type="evidence" value="ECO:0007669"/>
    <property type="project" value="UniProtKB-SubCell"/>
</dbReference>
<dbReference type="InterPro" id="IPR036282">
    <property type="entry name" value="Glutathione-S-Trfase_C_sf"/>
</dbReference>
<comment type="function">
    <text evidence="12">Active as '1-Cys' thiol transferase against beta-hydroxyethyl disulfide (HED), as dehydroascorbate reductase and as dimethylarsinic acid reductase, while not active against the standard GST substrate 1-chloro-2,4-dinitrobenzene (CDNB). May be involved in cell wall organization and biogenesis.</text>
</comment>
<dbReference type="SUPFAM" id="SSF52833">
    <property type="entry name" value="Thioredoxin-like"/>
    <property type="match status" value="1"/>
</dbReference>
<dbReference type="Gene3D" id="1.20.1050.10">
    <property type="match status" value="1"/>
</dbReference>
<evidence type="ECO:0000256" key="15">
    <source>
        <dbReference type="PIRSR" id="PIRSR015753-2"/>
    </source>
</evidence>